<evidence type="ECO:0000313" key="1">
    <source>
        <dbReference type="EMBL" id="RAM64727.1"/>
    </source>
</evidence>
<proteinExistence type="predicted"/>
<name>A0ABX9C311_9BURK</name>
<dbReference type="EMBL" id="JUGD01000012">
    <property type="protein sequence ID" value="RAM64727.1"/>
    <property type="molecule type" value="Genomic_DNA"/>
</dbReference>
<dbReference type="Proteomes" id="UP000248631">
    <property type="component" value="Unassembled WGS sequence"/>
</dbReference>
<organism evidence="1 2">
    <name type="scientific">Herbaspirillum rubrisubalbicans</name>
    <dbReference type="NCBI Taxonomy" id="80842"/>
    <lineage>
        <taxon>Bacteria</taxon>
        <taxon>Pseudomonadati</taxon>
        <taxon>Pseudomonadota</taxon>
        <taxon>Betaproteobacteria</taxon>
        <taxon>Burkholderiales</taxon>
        <taxon>Oxalobacteraceae</taxon>
        <taxon>Herbaspirillum</taxon>
    </lineage>
</organism>
<protein>
    <submittedName>
        <fullName evidence="1">Uncharacterized protein</fullName>
    </submittedName>
</protein>
<reference evidence="1 2" key="1">
    <citation type="submission" date="2014-12" db="EMBL/GenBank/DDBJ databases">
        <title>Complete genome sequence of Herbaspirillum rubrisubalbicans Os38.</title>
        <authorList>
            <person name="Chen M."/>
            <person name="An Q."/>
        </authorList>
    </citation>
    <scope>NUCLEOTIDE SEQUENCE [LARGE SCALE GENOMIC DNA]</scope>
    <source>
        <strain evidence="1 2">Os38</strain>
    </source>
</reference>
<comment type="caution">
    <text evidence="1">The sequence shown here is derived from an EMBL/GenBank/DDBJ whole genome shotgun (WGS) entry which is preliminary data.</text>
</comment>
<accession>A0ABX9C311</accession>
<keyword evidence="2" id="KW-1185">Reference proteome</keyword>
<sequence length="89" mass="10422">MMRCEYCYRGAVCIQFTFSHIKATKLFKRVRQLGIKLWYVQEFKTSVGTICAIRGRVGMSRAERRFSPFKNLAGGSLQRWYADMPIFLT</sequence>
<gene>
    <name evidence="1" type="ORF">RB24_11075</name>
</gene>
<evidence type="ECO:0000313" key="2">
    <source>
        <dbReference type="Proteomes" id="UP000248631"/>
    </source>
</evidence>